<dbReference type="Pfam" id="PF04377">
    <property type="entry name" value="ATE_C"/>
    <property type="match status" value="1"/>
</dbReference>
<sequence>MSAPSLLTPYGYSSSSCGYCSPSGSRSAGAGSKKYGLVAPQMTCEFYQKLIDRGWRRSGDYVYQPDMARTCCPQYTIRLDALAYKPTKKQRQVINRFNRYLGEGVKSGGEPSTHHEPSGTSAGVSAKSSAKAKAREWEFMAELKKYEGDVEPRGKHRYWTELVPAKATAETFALYRKYQVAVHKDPPSKVSMSGYRRFLCDSPLADAVIEYRDDADTTHLPQKYGSYHLLYRVDGELIGISVIDILPLCVSSVYFIWDPGYAWASLGKVSAMREIALVRDMRAAGAMDMGWVYMGYWIPGCGKMLYKSEYSPSYLLEPDTHRFHLLGPKLDGFLRSHTHGYYPFMDIENDKIQAEATIAQNDQGGEVGDADIDMEEMDEFPSGHTPGWSDPEGYANDQIEQLLVLMKGRGILRKSVLVTVGDLMFGDSDMVYKQIREMAAAVGMELLGQKGLSRGELETQGVLFFG</sequence>
<dbReference type="PANTHER" id="PTHR21367">
    <property type="entry name" value="ARGININE-TRNA-PROTEIN TRANSFERASE 1"/>
    <property type="match status" value="1"/>
</dbReference>
<feature type="region of interest" description="Disordered" evidence="5">
    <location>
        <begin position="105"/>
        <end position="127"/>
    </location>
</feature>
<reference evidence="8" key="1">
    <citation type="submission" date="2023-02" db="EMBL/GenBank/DDBJ databases">
        <title>Identification and recombinant expression of a fungal hydrolase from Papiliotrema laurentii that hydrolyzes apple cutin and clears colloidal polyester polyurethane.</title>
        <authorList>
            <consortium name="DOE Joint Genome Institute"/>
            <person name="Roman V.A."/>
            <person name="Bojanowski C."/>
            <person name="Crable B.R."/>
            <person name="Wagner D.N."/>
            <person name="Hung C.S."/>
            <person name="Nadeau L.J."/>
            <person name="Schratz L."/>
            <person name="Haridas S."/>
            <person name="Pangilinan J."/>
            <person name="Lipzen A."/>
            <person name="Na H."/>
            <person name="Yan M."/>
            <person name="Ng V."/>
            <person name="Grigoriev I.V."/>
            <person name="Spatafora J.W."/>
            <person name="Barlow D."/>
            <person name="Biffinger J."/>
            <person name="Kelley-Loughnane N."/>
            <person name="Varaljay V.A."/>
            <person name="Crookes-Goodson W.J."/>
        </authorList>
    </citation>
    <scope>NUCLEOTIDE SEQUENCE</scope>
    <source>
        <strain evidence="8">5307AH</strain>
    </source>
</reference>
<evidence type="ECO:0000256" key="5">
    <source>
        <dbReference type="SAM" id="MobiDB-lite"/>
    </source>
</evidence>
<comment type="similarity">
    <text evidence="1">Belongs to the R-transferase family.</text>
</comment>
<evidence type="ECO:0000313" key="8">
    <source>
        <dbReference type="EMBL" id="KAK1921589.1"/>
    </source>
</evidence>
<gene>
    <name evidence="8" type="ORF">DB88DRAFT_71418</name>
</gene>
<keyword evidence="3 8" id="KW-0808">Transferase</keyword>
<name>A0AAD9CTA7_PAPLA</name>
<dbReference type="GO" id="GO:0005737">
    <property type="term" value="C:cytoplasm"/>
    <property type="evidence" value="ECO:0007669"/>
    <property type="project" value="TreeGrafter"/>
</dbReference>
<dbReference type="Pfam" id="PF04376">
    <property type="entry name" value="ATE_N"/>
    <property type="match status" value="1"/>
</dbReference>
<protein>
    <recommendedName>
        <fullName evidence="2">arginyltransferase</fullName>
        <ecNumber evidence="2">2.3.2.8</ecNumber>
    </recommendedName>
</protein>
<dbReference type="GO" id="GO:0004057">
    <property type="term" value="F:arginyl-tRNA--protein transferase activity"/>
    <property type="evidence" value="ECO:0007669"/>
    <property type="project" value="UniProtKB-EC"/>
</dbReference>
<proteinExistence type="inferred from homology"/>
<dbReference type="InterPro" id="IPR007471">
    <property type="entry name" value="N-end_Aminoacyl_Trfase_N"/>
</dbReference>
<dbReference type="PANTHER" id="PTHR21367:SF1">
    <property type="entry name" value="ARGINYL-TRNA--PROTEIN TRANSFERASE 1"/>
    <property type="match status" value="1"/>
</dbReference>
<feature type="compositionally biased region" description="Low complexity" evidence="5">
    <location>
        <begin position="118"/>
        <end position="127"/>
    </location>
</feature>
<organism evidence="8 9">
    <name type="scientific">Papiliotrema laurentii</name>
    <name type="common">Cryptococcus laurentii</name>
    <dbReference type="NCBI Taxonomy" id="5418"/>
    <lineage>
        <taxon>Eukaryota</taxon>
        <taxon>Fungi</taxon>
        <taxon>Dikarya</taxon>
        <taxon>Basidiomycota</taxon>
        <taxon>Agaricomycotina</taxon>
        <taxon>Tremellomycetes</taxon>
        <taxon>Tremellales</taxon>
        <taxon>Rhynchogastremaceae</taxon>
        <taxon>Papiliotrema</taxon>
    </lineage>
</organism>
<evidence type="ECO:0000259" key="7">
    <source>
        <dbReference type="Pfam" id="PF04377"/>
    </source>
</evidence>
<dbReference type="InterPro" id="IPR030700">
    <property type="entry name" value="N-end_Aminoacyl_Trfase"/>
</dbReference>
<evidence type="ECO:0000256" key="2">
    <source>
        <dbReference type="ARBA" id="ARBA00012025"/>
    </source>
</evidence>
<keyword evidence="4" id="KW-0012">Acyltransferase</keyword>
<dbReference type="EC" id="2.3.2.8" evidence="2"/>
<dbReference type="InterPro" id="IPR007472">
    <property type="entry name" value="N-end_Aminoacyl_Trfase_C"/>
</dbReference>
<evidence type="ECO:0000313" key="9">
    <source>
        <dbReference type="Proteomes" id="UP001182556"/>
    </source>
</evidence>
<dbReference type="EMBL" id="JAODAN010000010">
    <property type="protein sequence ID" value="KAK1921589.1"/>
    <property type="molecule type" value="Genomic_DNA"/>
</dbReference>
<accession>A0AAD9CTA7</accession>
<evidence type="ECO:0000259" key="6">
    <source>
        <dbReference type="Pfam" id="PF04376"/>
    </source>
</evidence>
<dbReference type="Proteomes" id="UP001182556">
    <property type="component" value="Unassembled WGS sequence"/>
</dbReference>
<feature type="domain" description="N-end aminoacyl transferase N-terminal" evidence="6">
    <location>
        <begin position="15"/>
        <end position="92"/>
    </location>
</feature>
<evidence type="ECO:0000256" key="4">
    <source>
        <dbReference type="ARBA" id="ARBA00023315"/>
    </source>
</evidence>
<evidence type="ECO:0000256" key="3">
    <source>
        <dbReference type="ARBA" id="ARBA00022679"/>
    </source>
</evidence>
<dbReference type="AlphaFoldDB" id="A0AAD9CTA7"/>
<feature type="domain" description="N-end rule aminoacyl transferase C-terminal" evidence="7">
    <location>
        <begin position="170"/>
        <end position="316"/>
    </location>
</feature>
<evidence type="ECO:0000256" key="1">
    <source>
        <dbReference type="ARBA" id="ARBA00009991"/>
    </source>
</evidence>
<keyword evidence="9" id="KW-1185">Reference proteome</keyword>
<comment type="caution">
    <text evidence="8">The sequence shown here is derived from an EMBL/GenBank/DDBJ whole genome shotgun (WGS) entry which is preliminary data.</text>
</comment>